<evidence type="ECO:0000259" key="1">
    <source>
        <dbReference type="Pfam" id="PF03372"/>
    </source>
</evidence>
<dbReference type="SUPFAM" id="SSF56219">
    <property type="entry name" value="DNase I-like"/>
    <property type="match status" value="1"/>
</dbReference>
<dbReference type="PANTHER" id="PTHR14859:SF0">
    <property type="entry name" value="ENDONUCLEASE_EXONUCLEASE_PHOSPHATASE FAMILY PROTEIN, EXPRESSED"/>
    <property type="match status" value="1"/>
</dbReference>
<gene>
    <name evidence="2" type="ORF">Indivirus_1_28</name>
</gene>
<proteinExistence type="predicted"/>
<dbReference type="PANTHER" id="PTHR14859">
    <property type="entry name" value="CALCOFLUOR WHITE HYPERSENSITIVE PROTEIN PRECURSOR"/>
    <property type="match status" value="1"/>
</dbReference>
<dbReference type="InterPro" id="IPR051916">
    <property type="entry name" value="GPI-anchor_lipid_remodeler"/>
</dbReference>
<reference evidence="2" key="1">
    <citation type="journal article" date="2017" name="Science">
        <title>Giant viruses with an expanded complement of translation system components.</title>
        <authorList>
            <person name="Schulz F."/>
            <person name="Yutin N."/>
            <person name="Ivanova N.N."/>
            <person name="Ortega D.R."/>
            <person name="Lee T.K."/>
            <person name="Vierheilig J."/>
            <person name="Daims H."/>
            <person name="Horn M."/>
            <person name="Wagner M."/>
            <person name="Jensen G.J."/>
            <person name="Kyrpides N.C."/>
            <person name="Koonin E.V."/>
            <person name="Woyke T."/>
        </authorList>
    </citation>
    <scope>NUCLEOTIDE SEQUENCE</scope>
    <source>
        <strain evidence="2">ILV1</strain>
    </source>
</reference>
<dbReference type="GO" id="GO:0006506">
    <property type="term" value="P:GPI anchor biosynthetic process"/>
    <property type="evidence" value="ECO:0007669"/>
    <property type="project" value="TreeGrafter"/>
</dbReference>
<feature type="domain" description="Endonuclease/exonuclease/phosphatase" evidence="1">
    <location>
        <begin position="79"/>
        <end position="291"/>
    </location>
</feature>
<evidence type="ECO:0000313" key="2">
    <source>
        <dbReference type="EMBL" id="ARF09405.1"/>
    </source>
</evidence>
<dbReference type="InterPro" id="IPR036691">
    <property type="entry name" value="Endo/exonu/phosph_ase_sf"/>
</dbReference>
<accession>A0A1V0SCG8</accession>
<sequence>MKSLFEPKMINIRRADENDFKSAEGLLTRYAKNNELLNKPVHVRNDNIFRLATYNVHYWSKISCCGDDKKKKEISNYNGILDIVREIDPDIICFQEVNYGKTKYITEDLNDALKNRNFKILSYCNTVPSWFDVPYGNAIAVNKRRTELYEDSHKKVPQKNKIYENYSGTTKCFIDIRIYGIRIICTHLDVHDNTGKVRMEQIRELNGYTNDGIPTIILGDFNLINVDDYNDDQTYLNDLQTAAKNREEYISTEEYKLIKSLGWIDSFDVKGDKPLYTVWNSSRVDYIFFKNFNRQQLNDLIMGSYVHFTSESDHIPVFVDLDLNLLKKIGGYTELKQEGGDVEREIDILPMAGSSRKKYDNYNRDYMKYIKYKAKYLKLKSTLGH</sequence>
<dbReference type="Pfam" id="PF03372">
    <property type="entry name" value="Exo_endo_phos"/>
    <property type="match status" value="1"/>
</dbReference>
<dbReference type="GO" id="GO:0016020">
    <property type="term" value="C:membrane"/>
    <property type="evidence" value="ECO:0007669"/>
    <property type="project" value="GOC"/>
</dbReference>
<dbReference type="Gene3D" id="3.60.10.10">
    <property type="entry name" value="Endonuclease/exonuclease/phosphatase"/>
    <property type="match status" value="1"/>
</dbReference>
<dbReference type="InterPro" id="IPR005135">
    <property type="entry name" value="Endo/exonuclease/phosphatase"/>
</dbReference>
<name>A0A1V0SCG8_9VIRU</name>
<dbReference type="EMBL" id="KY684085">
    <property type="protein sequence ID" value="ARF09405.1"/>
    <property type="molecule type" value="Genomic_DNA"/>
</dbReference>
<dbReference type="GO" id="GO:0003824">
    <property type="term" value="F:catalytic activity"/>
    <property type="evidence" value="ECO:0007669"/>
    <property type="project" value="InterPro"/>
</dbReference>
<organism evidence="2">
    <name type="scientific">Indivirus ILV1</name>
    <dbReference type="NCBI Taxonomy" id="1977633"/>
    <lineage>
        <taxon>Viruses</taxon>
        <taxon>Varidnaviria</taxon>
        <taxon>Bamfordvirae</taxon>
        <taxon>Nucleocytoviricota</taxon>
        <taxon>Megaviricetes</taxon>
        <taxon>Imitervirales</taxon>
        <taxon>Mimiviridae</taxon>
        <taxon>Klosneuvirinae</taxon>
        <taxon>Indivirus</taxon>
    </lineage>
</organism>
<protein>
    <submittedName>
        <fullName evidence="2">Exodeoxyribonuclease III</fullName>
    </submittedName>
</protein>